<evidence type="ECO:0000313" key="3">
    <source>
        <dbReference type="Proteomes" id="UP000007374"/>
    </source>
</evidence>
<dbReference type="PATRIC" id="fig|1231190.3.peg.1529"/>
<evidence type="ECO:0000259" key="1">
    <source>
        <dbReference type="PROSITE" id="PS51704"/>
    </source>
</evidence>
<dbReference type="SUPFAM" id="SSF51695">
    <property type="entry name" value="PLC-like phosphodiesterases"/>
    <property type="match status" value="1"/>
</dbReference>
<evidence type="ECO:0000313" key="2">
    <source>
        <dbReference type="EMBL" id="EKF43122.1"/>
    </source>
</evidence>
<dbReference type="EMBL" id="AMSI01000004">
    <property type="protein sequence ID" value="EKF43122.1"/>
    <property type="molecule type" value="Genomic_DNA"/>
</dbReference>
<dbReference type="eggNOG" id="COG0584">
    <property type="taxonomic scope" value="Bacteria"/>
</dbReference>
<dbReference type="STRING" id="721133.SAMN05216176_105158"/>
<dbReference type="Pfam" id="PF03009">
    <property type="entry name" value="GDPD"/>
    <property type="match status" value="1"/>
</dbReference>
<dbReference type="Gene3D" id="3.20.20.190">
    <property type="entry name" value="Phosphatidylinositol (PI) phosphodiesterase"/>
    <property type="match status" value="1"/>
</dbReference>
<keyword evidence="3" id="KW-1185">Reference proteome</keyword>
<comment type="caution">
    <text evidence="2">The sequence shown here is derived from an EMBL/GenBank/DDBJ whole genome shotgun (WGS) entry which is preliminary data.</text>
</comment>
<dbReference type="PANTHER" id="PTHR46211:SF1">
    <property type="entry name" value="GLYCEROPHOSPHODIESTER PHOSPHODIESTERASE, CYTOPLASMIC"/>
    <property type="match status" value="1"/>
</dbReference>
<dbReference type="GO" id="GO:0006629">
    <property type="term" value="P:lipid metabolic process"/>
    <property type="evidence" value="ECO:0007669"/>
    <property type="project" value="InterPro"/>
</dbReference>
<name>K2PQ01_9HYPH</name>
<dbReference type="PANTHER" id="PTHR46211">
    <property type="entry name" value="GLYCEROPHOSPHORYL DIESTER PHOSPHODIESTERASE"/>
    <property type="match status" value="1"/>
</dbReference>
<proteinExistence type="predicted"/>
<dbReference type="InterPro" id="IPR030395">
    <property type="entry name" value="GP_PDE_dom"/>
</dbReference>
<dbReference type="AlphaFoldDB" id="K2PQ01"/>
<dbReference type="GO" id="GO:0008081">
    <property type="term" value="F:phosphoric diester hydrolase activity"/>
    <property type="evidence" value="ECO:0007669"/>
    <property type="project" value="InterPro"/>
</dbReference>
<protein>
    <submittedName>
        <fullName evidence="2">Glycerophosphoryl diester phosphodiesterase</fullName>
    </submittedName>
</protein>
<dbReference type="Proteomes" id="UP000007374">
    <property type="component" value="Unassembled WGS sequence"/>
</dbReference>
<feature type="domain" description="GP-PDE" evidence="1">
    <location>
        <begin position="11"/>
        <end position="249"/>
    </location>
</feature>
<reference evidence="2 3" key="1">
    <citation type="journal article" date="2012" name="J. Bacteriol.">
        <title>Genome Sequence of Nitratireductor indicus Type Strain C115.</title>
        <authorList>
            <person name="Lai Q."/>
            <person name="Li G."/>
            <person name="Yu Z."/>
            <person name="Shao Z."/>
        </authorList>
    </citation>
    <scope>NUCLEOTIDE SEQUENCE [LARGE SCALE GENOMIC DNA]</scope>
    <source>
        <strain evidence="2 3">C115</strain>
    </source>
</reference>
<sequence>MIMKAKETTLTRIASHRGGTLEFGDSTPAGFAVTARMPLEEVEFDLHPTLDGKIVVHHDPTLNRTTDKVGAIVQMTWQDVRAATIDFSRGEHPLLLEELCEIYTDSPVQFRCEIKPGENGGAYCDFVPKVIAGLDACGRLMTTNFSSFLMETLDEIASHTDRPRLWLLSPPVLRQLGSNAVIELATAHSVPEIGVHIDDASAALMNKVTAAGLDFGCWAAHSASQIDKALNLGVKVFTTDRPSLAISRREKQSSEGRPA</sequence>
<gene>
    <name evidence="2" type="ORF">NA8A_07294</name>
</gene>
<accession>K2PQ01</accession>
<dbReference type="InterPro" id="IPR017946">
    <property type="entry name" value="PLC-like_Pdiesterase_TIM-brl"/>
</dbReference>
<dbReference type="PROSITE" id="PS51704">
    <property type="entry name" value="GP_PDE"/>
    <property type="match status" value="1"/>
</dbReference>
<organism evidence="2 3">
    <name type="scientific">Nitratireductor indicus C115</name>
    <dbReference type="NCBI Taxonomy" id="1231190"/>
    <lineage>
        <taxon>Bacteria</taxon>
        <taxon>Pseudomonadati</taxon>
        <taxon>Pseudomonadota</taxon>
        <taxon>Alphaproteobacteria</taxon>
        <taxon>Hyphomicrobiales</taxon>
        <taxon>Phyllobacteriaceae</taxon>
        <taxon>Nitratireductor</taxon>
    </lineage>
</organism>